<accession>A0ABQ5QT13</accession>
<dbReference type="SUPFAM" id="SSF51735">
    <property type="entry name" value="NAD(P)-binding Rossmann-fold domains"/>
    <property type="match status" value="1"/>
</dbReference>
<dbReference type="RefSeq" id="WP_281894540.1">
    <property type="nucleotide sequence ID" value="NZ_BSDI01000008.1"/>
</dbReference>
<evidence type="ECO:0000313" key="2">
    <source>
        <dbReference type="Proteomes" id="UP001144280"/>
    </source>
</evidence>
<comment type="caution">
    <text evidence="1">The sequence shown here is derived from an EMBL/GenBank/DDBJ whole genome shotgun (WGS) entry which is preliminary data.</text>
</comment>
<organism evidence="1 2">
    <name type="scientific">Phytohabitans aurantiacus</name>
    <dbReference type="NCBI Taxonomy" id="3016789"/>
    <lineage>
        <taxon>Bacteria</taxon>
        <taxon>Bacillati</taxon>
        <taxon>Actinomycetota</taxon>
        <taxon>Actinomycetes</taxon>
        <taxon>Micromonosporales</taxon>
        <taxon>Micromonosporaceae</taxon>
    </lineage>
</organism>
<dbReference type="PANTHER" id="PTHR44147:SF2">
    <property type="entry name" value="DEHYDROGENASE_REDUCTASE SDR FAMILY MEMBER 1"/>
    <property type="match status" value="1"/>
</dbReference>
<dbReference type="Pfam" id="PF00106">
    <property type="entry name" value="adh_short"/>
    <property type="match status" value="1"/>
</dbReference>
<dbReference type="InterPro" id="IPR036291">
    <property type="entry name" value="NAD(P)-bd_dom_sf"/>
</dbReference>
<dbReference type="InterPro" id="IPR002347">
    <property type="entry name" value="SDR_fam"/>
</dbReference>
<dbReference type="PANTHER" id="PTHR44147">
    <property type="entry name" value="DEHYDROGENASE/REDUCTASE SDR FAMILY MEMBER 1"/>
    <property type="match status" value="1"/>
</dbReference>
<dbReference type="PRINTS" id="PR00081">
    <property type="entry name" value="GDHRDH"/>
</dbReference>
<evidence type="ECO:0000313" key="1">
    <source>
        <dbReference type="EMBL" id="GLH97036.1"/>
    </source>
</evidence>
<keyword evidence="2" id="KW-1185">Reference proteome</keyword>
<sequence length="304" mass="32740">MRNDDHPLAGRVALVAGATRGCGRAIAVELGALGATVYGSGRSTRAGRSPMNRPETIEDTAELVTAAGGQGIAVRCDHTNVDDVRSLVDRIRGDHARLDILVNDVWGGDPFVQWDKSSWDHPLDATLGVLRNGIETHLITNHFAIPLMLEGSGGLVVEVGDGKYDVPYRTNLPYDLVKTVIARTGVALAHELKPHGVTALAVTPGYLRSEAMLDHFGVTEQTWREAAERVPFFSHSETPHLLGRGIAALAADPDRHRFSGQCLGSWDLMHHYDLVDADGNRPDWGAVDLEARVDSLANGVPASD</sequence>
<proteinExistence type="predicted"/>
<dbReference type="Gene3D" id="3.40.50.720">
    <property type="entry name" value="NAD(P)-binding Rossmann-like Domain"/>
    <property type="match status" value="1"/>
</dbReference>
<reference evidence="1" key="1">
    <citation type="submission" date="2022-12" db="EMBL/GenBank/DDBJ databases">
        <title>New Phytohabitans aurantiacus sp. RD004123 nov., an actinomycete isolated from soil.</title>
        <authorList>
            <person name="Triningsih D.W."/>
            <person name="Harunari E."/>
            <person name="Igarashi Y."/>
        </authorList>
    </citation>
    <scope>NUCLEOTIDE SEQUENCE</scope>
    <source>
        <strain evidence="1">RD004123</strain>
    </source>
</reference>
<dbReference type="EMBL" id="BSDI01000008">
    <property type="protein sequence ID" value="GLH97036.1"/>
    <property type="molecule type" value="Genomic_DNA"/>
</dbReference>
<dbReference type="NCBIfam" id="NF006159">
    <property type="entry name" value="PRK08303.1"/>
    <property type="match status" value="1"/>
</dbReference>
<protein>
    <submittedName>
        <fullName evidence="1">Short-chain dehydrogenase</fullName>
    </submittedName>
</protein>
<dbReference type="Proteomes" id="UP001144280">
    <property type="component" value="Unassembled WGS sequence"/>
</dbReference>
<gene>
    <name evidence="1" type="ORF">Pa4123_23100</name>
</gene>
<name>A0ABQ5QT13_9ACTN</name>